<evidence type="ECO:0000259" key="15">
    <source>
        <dbReference type="PROSITE" id="PS51686"/>
    </source>
</evidence>
<evidence type="ECO:0000256" key="8">
    <source>
        <dbReference type="ARBA" id="ARBA00022679"/>
    </source>
</evidence>
<evidence type="ECO:0000256" key="6">
    <source>
        <dbReference type="ARBA" id="ARBA00022552"/>
    </source>
</evidence>
<evidence type="ECO:0000256" key="10">
    <source>
        <dbReference type="ARBA" id="ARBA00022884"/>
    </source>
</evidence>
<dbReference type="InterPro" id="IPR006027">
    <property type="entry name" value="NusB_RsmB_TIM44"/>
</dbReference>
<dbReference type="Pfam" id="PF01029">
    <property type="entry name" value="NusB"/>
    <property type="match status" value="1"/>
</dbReference>
<dbReference type="PANTHER" id="PTHR22807">
    <property type="entry name" value="NOP2 YEAST -RELATED NOL1/NOP2/FMU SUN DOMAIN-CONTAINING"/>
    <property type="match status" value="1"/>
</dbReference>
<comment type="function">
    <text evidence="1">Specifically methylates the cytosine at position 967 (m5C967) of 16S rRNA.</text>
</comment>
<evidence type="ECO:0000256" key="13">
    <source>
        <dbReference type="ARBA" id="ARBA00047283"/>
    </source>
</evidence>
<dbReference type="InterPro" id="IPR023267">
    <property type="entry name" value="RCMT"/>
</dbReference>
<dbReference type="EMBL" id="QCXQ01000001">
    <property type="protein sequence ID" value="PWG00918.1"/>
    <property type="molecule type" value="Genomic_DNA"/>
</dbReference>
<dbReference type="InterPro" id="IPR049560">
    <property type="entry name" value="MeTrfase_RsmB-F_NOP2_cat"/>
</dbReference>
<dbReference type="Pfam" id="PF01189">
    <property type="entry name" value="Methyltr_RsmB-F"/>
    <property type="match status" value="1"/>
</dbReference>
<sequence length="445" mass="49831">MSEQTENPRSLAVTALERIQNGAYSNLQLDQMLEKHHLSARDRGLLTTIVYGTIQHKMTLDYYLAPFIKRPQKVQPWVHALLQTAVYQIVYLDRVPKRAVFNETINIAKFRGHEGVRRFVTGVLHAIDRQGLPDVDQIKDRDERLAVTFSVPVWLIQEMTTQFGPEKCESILEVINQPANQSVRANLAVTDVNRVKTALEAEGYEVTASEVAADALLVHGKPANMSDLFSEGFMTIQDESAMLPAEALDIQGQLQILDACAAPGGKTTQMAAMIDGGQVTALDLHPAKVKLIKANAKRLHVNDRVTAMALDARKVDEKFADESFDRILVDAPCSGFGLVRRKPEIRYEKTLQDSENLSQIQRTILDRVAPKLKKNGIMVYSTCTILEQENEAVVTDFLTSHPDFESVRVETAHHLKADRQTDSLTIYPDDFGSDGFFVSAFRRRS</sequence>
<dbReference type="PROSITE" id="PS01153">
    <property type="entry name" value="NOL1_NOP2_SUN"/>
    <property type="match status" value="1"/>
</dbReference>
<comment type="similarity">
    <text evidence="3 14">Belongs to the class I-like SAM-binding methyltransferase superfamily. RsmB/NOP family.</text>
</comment>
<keyword evidence="17" id="KW-1185">Reference proteome</keyword>
<dbReference type="EC" id="2.1.1.176" evidence="4"/>
<evidence type="ECO:0000256" key="12">
    <source>
        <dbReference type="ARBA" id="ARBA00031088"/>
    </source>
</evidence>
<dbReference type="RefSeq" id="WP_109249631.1">
    <property type="nucleotide sequence ID" value="NZ_QCXQ01000001.1"/>
</dbReference>
<feature type="active site" description="Nucleophile" evidence="14">
    <location>
        <position position="383"/>
    </location>
</feature>
<reference evidence="16 17" key="1">
    <citation type="journal article" date="2018" name="Int. J. Syst. Evol. Microbiol.">
        <title>Lactobacillus bambusae sp. nov., isolated from a traditional fermented Ma-bamboo shoots of Taiwan.</title>
        <authorList>
            <person name="Wang L.-T."/>
        </authorList>
    </citation>
    <scope>NUCLEOTIDE SEQUENCE [LARGE SCALE GENOMIC DNA]</scope>
    <source>
        <strain evidence="16 17">BS-W1</strain>
    </source>
</reference>
<dbReference type="FunFam" id="1.10.940.10:FF:000006">
    <property type="entry name" value="16S rRNA (Cytosine(967)-C(5))-methyltransferase RsmB"/>
    <property type="match status" value="1"/>
</dbReference>
<keyword evidence="7 14" id="KW-0489">Methyltransferase</keyword>
<keyword evidence="8 14" id="KW-0808">Transferase</keyword>
<feature type="binding site" evidence="14">
    <location>
        <position position="330"/>
    </location>
    <ligand>
        <name>S-adenosyl-L-methionine</name>
        <dbReference type="ChEBI" id="CHEBI:59789"/>
    </ligand>
</feature>
<dbReference type="Pfam" id="PF22458">
    <property type="entry name" value="RsmF-B_ferredox"/>
    <property type="match status" value="1"/>
</dbReference>
<comment type="subcellular location">
    <subcellularLocation>
        <location evidence="2">Cytoplasm</location>
    </subcellularLocation>
</comment>
<evidence type="ECO:0000256" key="11">
    <source>
        <dbReference type="ARBA" id="ARBA00030399"/>
    </source>
</evidence>
<dbReference type="InterPro" id="IPR004573">
    <property type="entry name" value="rRNA_ssu_MeTfrase_B"/>
</dbReference>
<dbReference type="OrthoDB" id="9810297at2"/>
<evidence type="ECO:0000256" key="14">
    <source>
        <dbReference type="PROSITE-ProRule" id="PRU01023"/>
    </source>
</evidence>
<dbReference type="GO" id="GO:0005737">
    <property type="term" value="C:cytoplasm"/>
    <property type="evidence" value="ECO:0007669"/>
    <property type="project" value="UniProtKB-SubCell"/>
</dbReference>
<comment type="catalytic activity">
    <reaction evidence="13">
        <text>cytidine(967) in 16S rRNA + S-adenosyl-L-methionine = 5-methylcytidine(967) in 16S rRNA + S-adenosyl-L-homocysteine + H(+)</text>
        <dbReference type="Rhea" id="RHEA:42748"/>
        <dbReference type="Rhea" id="RHEA-COMP:10219"/>
        <dbReference type="Rhea" id="RHEA-COMP:10220"/>
        <dbReference type="ChEBI" id="CHEBI:15378"/>
        <dbReference type="ChEBI" id="CHEBI:57856"/>
        <dbReference type="ChEBI" id="CHEBI:59789"/>
        <dbReference type="ChEBI" id="CHEBI:74483"/>
        <dbReference type="ChEBI" id="CHEBI:82748"/>
        <dbReference type="EC" id="2.1.1.176"/>
    </reaction>
</comment>
<dbReference type="PROSITE" id="PS51686">
    <property type="entry name" value="SAM_MT_RSMB_NOP"/>
    <property type="match status" value="1"/>
</dbReference>
<dbReference type="InterPro" id="IPR018314">
    <property type="entry name" value="RsmB/NOL1/NOP2-like_CS"/>
</dbReference>
<proteinExistence type="inferred from homology"/>
<keyword evidence="5" id="KW-0963">Cytoplasm</keyword>
<dbReference type="Proteomes" id="UP000245080">
    <property type="component" value="Unassembled WGS sequence"/>
</dbReference>
<evidence type="ECO:0000256" key="1">
    <source>
        <dbReference type="ARBA" id="ARBA00002724"/>
    </source>
</evidence>
<dbReference type="PRINTS" id="PR02008">
    <property type="entry name" value="RCMTFAMILY"/>
</dbReference>
<feature type="binding site" evidence="14">
    <location>
        <position position="283"/>
    </location>
    <ligand>
        <name>S-adenosyl-L-methionine</name>
        <dbReference type="ChEBI" id="CHEBI:59789"/>
    </ligand>
</feature>
<evidence type="ECO:0000256" key="7">
    <source>
        <dbReference type="ARBA" id="ARBA00022603"/>
    </source>
</evidence>
<accession>A0A2V1N2Z3</accession>
<feature type="binding site" evidence="14">
    <location>
        <position position="311"/>
    </location>
    <ligand>
        <name>S-adenosyl-L-methionine</name>
        <dbReference type="ChEBI" id="CHEBI:59789"/>
    </ligand>
</feature>
<dbReference type="GO" id="GO:0006355">
    <property type="term" value="P:regulation of DNA-templated transcription"/>
    <property type="evidence" value="ECO:0007669"/>
    <property type="project" value="InterPro"/>
</dbReference>
<evidence type="ECO:0000256" key="9">
    <source>
        <dbReference type="ARBA" id="ARBA00022691"/>
    </source>
</evidence>
<dbReference type="NCBIfam" id="TIGR00563">
    <property type="entry name" value="rsmB"/>
    <property type="match status" value="1"/>
</dbReference>
<protein>
    <recommendedName>
        <fullName evidence="4">16S rRNA (cytosine(967)-C(5))-methyltransferase</fullName>
        <ecNumber evidence="4">2.1.1.176</ecNumber>
    </recommendedName>
    <alternativeName>
        <fullName evidence="11">16S rRNA m5C967 methyltransferase</fullName>
    </alternativeName>
    <alternativeName>
        <fullName evidence="12">rRNA (cytosine-C(5)-)-methyltransferase RsmB</fullName>
    </alternativeName>
</protein>
<dbReference type="NCBIfam" id="NF011494">
    <property type="entry name" value="PRK14902.1"/>
    <property type="match status" value="1"/>
</dbReference>
<dbReference type="Gene3D" id="3.40.50.150">
    <property type="entry name" value="Vaccinia Virus protein VP39"/>
    <property type="match status" value="1"/>
</dbReference>
<keyword evidence="9 14" id="KW-0949">S-adenosyl-L-methionine</keyword>
<dbReference type="GO" id="GO:0008649">
    <property type="term" value="F:rRNA methyltransferase activity"/>
    <property type="evidence" value="ECO:0007669"/>
    <property type="project" value="InterPro"/>
</dbReference>
<evidence type="ECO:0000256" key="5">
    <source>
        <dbReference type="ARBA" id="ARBA00022490"/>
    </source>
</evidence>
<feature type="domain" description="SAM-dependent MTase RsmB/NOP-type" evidence="15">
    <location>
        <begin position="171"/>
        <end position="444"/>
    </location>
</feature>
<dbReference type="AlphaFoldDB" id="A0A2V1N2Z3"/>
<keyword evidence="10 14" id="KW-0694">RNA-binding</keyword>
<evidence type="ECO:0000256" key="4">
    <source>
        <dbReference type="ARBA" id="ARBA00012140"/>
    </source>
</evidence>
<dbReference type="InterPro" id="IPR054728">
    <property type="entry name" value="RsmB-like_ferredoxin"/>
</dbReference>
<dbReference type="FunFam" id="3.40.50.150:FF:000022">
    <property type="entry name" value="Ribosomal RNA small subunit methyltransferase B"/>
    <property type="match status" value="1"/>
</dbReference>
<dbReference type="SUPFAM" id="SSF53335">
    <property type="entry name" value="S-adenosyl-L-methionine-dependent methyltransferases"/>
    <property type="match status" value="1"/>
</dbReference>
<dbReference type="PANTHER" id="PTHR22807:SF53">
    <property type="entry name" value="RIBOSOMAL RNA SMALL SUBUNIT METHYLTRANSFERASE B-RELATED"/>
    <property type="match status" value="1"/>
</dbReference>
<evidence type="ECO:0000256" key="2">
    <source>
        <dbReference type="ARBA" id="ARBA00004496"/>
    </source>
</evidence>
<name>A0A2V1N2Z3_9LACO</name>
<dbReference type="InterPro" id="IPR001678">
    <property type="entry name" value="MeTrfase_RsmB-F_NOP2_dom"/>
</dbReference>
<dbReference type="InterPro" id="IPR035926">
    <property type="entry name" value="NusB-like_sf"/>
</dbReference>
<dbReference type="InterPro" id="IPR029063">
    <property type="entry name" value="SAM-dependent_MTases_sf"/>
</dbReference>
<organism evidence="16 17">
    <name type="scientific">Levilactobacillus bambusae</name>
    <dbReference type="NCBI Taxonomy" id="2024736"/>
    <lineage>
        <taxon>Bacteria</taxon>
        <taxon>Bacillati</taxon>
        <taxon>Bacillota</taxon>
        <taxon>Bacilli</taxon>
        <taxon>Lactobacillales</taxon>
        <taxon>Lactobacillaceae</taxon>
        <taxon>Levilactobacillus</taxon>
    </lineage>
</organism>
<dbReference type="Gene3D" id="3.30.70.1170">
    <property type="entry name" value="Sun protein, domain 3"/>
    <property type="match status" value="1"/>
</dbReference>
<dbReference type="CDD" id="cd02440">
    <property type="entry name" value="AdoMet_MTases"/>
    <property type="match status" value="1"/>
</dbReference>
<evidence type="ECO:0000313" key="17">
    <source>
        <dbReference type="Proteomes" id="UP000245080"/>
    </source>
</evidence>
<evidence type="ECO:0000256" key="3">
    <source>
        <dbReference type="ARBA" id="ARBA00007494"/>
    </source>
</evidence>
<dbReference type="Gene3D" id="1.10.940.10">
    <property type="entry name" value="NusB-like"/>
    <property type="match status" value="1"/>
</dbReference>
<dbReference type="SUPFAM" id="SSF48013">
    <property type="entry name" value="NusB-like"/>
    <property type="match status" value="1"/>
</dbReference>
<evidence type="ECO:0000313" key="16">
    <source>
        <dbReference type="EMBL" id="PWG00918.1"/>
    </source>
</evidence>
<comment type="caution">
    <text evidence="16">The sequence shown here is derived from an EMBL/GenBank/DDBJ whole genome shotgun (WGS) entry which is preliminary data.</text>
</comment>
<dbReference type="GO" id="GO:0003723">
    <property type="term" value="F:RNA binding"/>
    <property type="evidence" value="ECO:0007669"/>
    <property type="project" value="UniProtKB-UniRule"/>
</dbReference>
<feature type="binding site" evidence="14">
    <location>
        <begin position="260"/>
        <end position="266"/>
    </location>
    <ligand>
        <name>S-adenosyl-L-methionine</name>
        <dbReference type="ChEBI" id="CHEBI:59789"/>
    </ligand>
</feature>
<gene>
    <name evidence="16" type="ORF">DCM90_01715</name>
</gene>
<keyword evidence="6" id="KW-0698">rRNA processing</keyword>